<sequence>MEAAHYQGIEVIHSSDPEVINHEQYQKPYYPATGSGEALSPKKRICGLSRGIFWLAVAMTVLAIIMIGLGTGLGVALSKAQNANAYHNNTPTNLASPGPAATPTTSSAGPTSTSTSTNSRTISSTSTSTGAPQPSNICPGANNTIVTPSIGDVQYLVACDSDFGGSGKQDLASFVAATWDDCLDLCNTMNYFQKRADVGCTWNVLGTGGQTPGTCWCLGGADKTVVANEGNIVAVPQ</sequence>
<proteinExistence type="predicted"/>
<organism evidence="3 4">
    <name type="scientific">Chaetomidium leptoderma</name>
    <dbReference type="NCBI Taxonomy" id="669021"/>
    <lineage>
        <taxon>Eukaryota</taxon>
        <taxon>Fungi</taxon>
        <taxon>Dikarya</taxon>
        <taxon>Ascomycota</taxon>
        <taxon>Pezizomycotina</taxon>
        <taxon>Sordariomycetes</taxon>
        <taxon>Sordariomycetidae</taxon>
        <taxon>Sordariales</taxon>
        <taxon>Chaetomiaceae</taxon>
        <taxon>Chaetomidium</taxon>
    </lineage>
</organism>
<reference evidence="3" key="2">
    <citation type="submission" date="2023-05" db="EMBL/GenBank/DDBJ databases">
        <authorList>
            <consortium name="Lawrence Berkeley National Laboratory"/>
            <person name="Steindorff A."/>
            <person name="Hensen N."/>
            <person name="Bonometti L."/>
            <person name="Westerberg I."/>
            <person name="Brannstrom I.O."/>
            <person name="Guillou S."/>
            <person name="Cros-Aarteil S."/>
            <person name="Calhoun S."/>
            <person name="Haridas S."/>
            <person name="Kuo A."/>
            <person name="Mondo S."/>
            <person name="Pangilinan J."/>
            <person name="Riley R."/>
            <person name="Labutti K."/>
            <person name="Andreopoulos B."/>
            <person name="Lipzen A."/>
            <person name="Chen C."/>
            <person name="Yanf M."/>
            <person name="Daum C."/>
            <person name="Ng V."/>
            <person name="Clum A."/>
            <person name="Ohm R."/>
            <person name="Martin F."/>
            <person name="Silar P."/>
            <person name="Natvig D."/>
            <person name="Lalanne C."/>
            <person name="Gautier V."/>
            <person name="Ament-Velasquez S.L."/>
            <person name="Kruys A."/>
            <person name="Hutchinson M.I."/>
            <person name="Powell A.J."/>
            <person name="Barry K."/>
            <person name="Miller A.N."/>
            <person name="Grigoriev I.V."/>
            <person name="Debuchy R."/>
            <person name="Gladieux P."/>
            <person name="Thoren M.H."/>
            <person name="Johannesson H."/>
        </authorList>
    </citation>
    <scope>NUCLEOTIDE SEQUENCE</scope>
    <source>
        <strain evidence="3">CBS 538.74</strain>
    </source>
</reference>
<keyword evidence="2" id="KW-0472">Membrane</keyword>
<dbReference type="Proteomes" id="UP001302745">
    <property type="component" value="Unassembled WGS sequence"/>
</dbReference>
<reference evidence="3" key="1">
    <citation type="journal article" date="2023" name="Mol. Phylogenet. Evol.">
        <title>Genome-scale phylogeny and comparative genomics of the fungal order Sordariales.</title>
        <authorList>
            <person name="Hensen N."/>
            <person name="Bonometti L."/>
            <person name="Westerberg I."/>
            <person name="Brannstrom I.O."/>
            <person name="Guillou S."/>
            <person name="Cros-Aarteil S."/>
            <person name="Calhoun S."/>
            <person name="Haridas S."/>
            <person name="Kuo A."/>
            <person name="Mondo S."/>
            <person name="Pangilinan J."/>
            <person name="Riley R."/>
            <person name="LaButti K."/>
            <person name="Andreopoulos B."/>
            <person name="Lipzen A."/>
            <person name="Chen C."/>
            <person name="Yan M."/>
            <person name="Daum C."/>
            <person name="Ng V."/>
            <person name="Clum A."/>
            <person name="Steindorff A."/>
            <person name="Ohm R.A."/>
            <person name="Martin F."/>
            <person name="Silar P."/>
            <person name="Natvig D.O."/>
            <person name="Lalanne C."/>
            <person name="Gautier V."/>
            <person name="Ament-Velasquez S.L."/>
            <person name="Kruys A."/>
            <person name="Hutchinson M.I."/>
            <person name="Powell A.J."/>
            <person name="Barry K."/>
            <person name="Miller A.N."/>
            <person name="Grigoriev I.V."/>
            <person name="Debuchy R."/>
            <person name="Gladieux P."/>
            <person name="Hiltunen Thoren M."/>
            <person name="Johannesson H."/>
        </authorList>
    </citation>
    <scope>NUCLEOTIDE SEQUENCE</scope>
    <source>
        <strain evidence="3">CBS 538.74</strain>
    </source>
</reference>
<feature type="transmembrane region" description="Helical" evidence="2">
    <location>
        <begin position="52"/>
        <end position="77"/>
    </location>
</feature>
<dbReference type="EMBL" id="MU856922">
    <property type="protein sequence ID" value="KAK4154063.1"/>
    <property type="molecule type" value="Genomic_DNA"/>
</dbReference>
<gene>
    <name evidence="3" type="ORF">C8A00DRAFT_14771</name>
</gene>
<feature type="region of interest" description="Disordered" evidence="1">
    <location>
        <begin position="88"/>
        <end position="137"/>
    </location>
</feature>
<protein>
    <submittedName>
        <fullName evidence="3">Uncharacterized protein</fullName>
    </submittedName>
</protein>
<keyword evidence="2" id="KW-0812">Transmembrane</keyword>
<evidence type="ECO:0000256" key="1">
    <source>
        <dbReference type="SAM" id="MobiDB-lite"/>
    </source>
</evidence>
<feature type="compositionally biased region" description="Low complexity" evidence="1">
    <location>
        <begin position="95"/>
        <end position="132"/>
    </location>
</feature>
<comment type="caution">
    <text evidence="3">The sequence shown here is derived from an EMBL/GenBank/DDBJ whole genome shotgun (WGS) entry which is preliminary data.</text>
</comment>
<keyword evidence="2" id="KW-1133">Transmembrane helix</keyword>
<evidence type="ECO:0000313" key="4">
    <source>
        <dbReference type="Proteomes" id="UP001302745"/>
    </source>
</evidence>
<name>A0AAN6VM18_9PEZI</name>
<evidence type="ECO:0000256" key="2">
    <source>
        <dbReference type="SAM" id="Phobius"/>
    </source>
</evidence>
<keyword evidence="4" id="KW-1185">Reference proteome</keyword>
<accession>A0AAN6VM18</accession>
<dbReference type="AlphaFoldDB" id="A0AAN6VM18"/>
<evidence type="ECO:0000313" key="3">
    <source>
        <dbReference type="EMBL" id="KAK4154063.1"/>
    </source>
</evidence>